<gene>
    <name evidence="1" type="ORF">SPARVUS_LOCUS9265296</name>
</gene>
<reference evidence="1" key="1">
    <citation type="submission" date="2023-05" db="EMBL/GenBank/DDBJ databases">
        <authorList>
            <person name="Stuckert A."/>
        </authorList>
    </citation>
    <scope>NUCLEOTIDE SEQUENCE</scope>
</reference>
<name>A0ABN9E5Y1_9NEOB</name>
<dbReference type="EMBL" id="CATNWA010015178">
    <property type="protein sequence ID" value="CAI9580304.1"/>
    <property type="molecule type" value="Genomic_DNA"/>
</dbReference>
<keyword evidence="2" id="KW-1185">Reference proteome</keyword>
<dbReference type="Proteomes" id="UP001162483">
    <property type="component" value="Unassembled WGS sequence"/>
</dbReference>
<evidence type="ECO:0000313" key="1">
    <source>
        <dbReference type="EMBL" id="CAI9580304.1"/>
    </source>
</evidence>
<accession>A0ABN9E5Y1</accession>
<proteinExistence type="predicted"/>
<sequence length="36" mass="3798">MTKRLRTFGEEGGEVWAPGCAVPGCAGCPLCMREKG</sequence>
<comment type="caution">
    <text evidence="1">The sequence shown here is derived from an EMBL/GenBank/DDBJ whole genome shotgun (WGS) entry which is preliminary data.</text>
</comment>
<protein>
    <submittedName>
        <fullName evidence="1">Uncharacterized protein</fullName>
    </submittedName>
</protein>
<organism evidence="1 2">
    <name type="scientific">Staurois parvus</name>
    <dbReference type="NCBI Taxonomy" id="386267"/>
    <lineage>
        <taxon>Eukaryota</taxon>
        <taxon>Metazoa</taxon>
        <taxon>Chordata</taxon>
        <taxon>Craniata</taxon>
        <taxon>Vertebrata</taxon>
        <taxon>Euteleostomi</taxon>
        <taxon>Amphibia</taxon>
        <taxon>Batrachia</taxon>
        <taxon>Anura</taxon>
        <taxon>Neobatrachia</taxon>
        <taxon>Ranoidea</taxon>
        <taxon>Ranidae</taxon>
        <taxon>Staurois</taxon>
    </lineage>
</organism>
<feature type="non-terminal residue" evidence="1">
    <location>
        <position position="36"/>
    </location>
</feature>
<evidence type="ECO:0000313" key="2">
    <source>
        <dbReference type="Proteomes" id="UP001162483"/>
    </source>
</evidence>